<dbReference type="CTD" id="4286"/>
<keyword evidence="4" id="KW-0238">DNA-binding</keyword>
<feature type="domain" description="BHLH" evidence="8">
    <location>
        <begin position="451"/>
        <end position="510"/>
    </location>
</feature>
<dbReference type="Pfam" id="PF00010">
    <property type="entry name" value="HLH"/>
    <property type="match status" value="1"/>
</dbReference>
<evidence type="ECO:0000256" key="1">
    <source>
        <dbReference type="ARBA" id="ARBA00004123"/>
    </source>
</evidence>
<organism evidence="9 10">
    <name type="scientific">Frankliniella occidentalis</name>
    <name type="common">Western flower thrips</name>
    <name type="synonym">Euthrips occidentalis</name>
    <dbReference type="NCBI Taxonomy" id="133901"/>
    <lineage>
        <taxon>Eukaryota</taxon>
        <taxon>Metazoa</taxon>
        <taxon>Ecdysozoa</taxon>
        <taxon>Arthropoda</taxon>
        <taxon>Hexapoda</taxon>
        <taxon>Insecta</taxon>
        <taxon>Pterygota</taxon>
        <taxon>Neoptera</taxon>
        <taxon>Paraneoptera</taxon>
        <taxon>Thysanoptera</taxon>
        <taxon>Terebrantia</taxon>
        <taxon>Thripoidea</taxon>
        <taxon>Thripidae</taxon>
        <taxon>Frankliniella</taxon>
    </lineage>
</organism>
<proteinExistence type="inferred from homology"/>
<dbReference type="GO" id="GO:0046983">
    <property type="term" value="F:protein dimerization activity"/>
    <property type="evidence" value="ECO:0007669"/>
    <property type="project" value="InterPro"/>
</dbReference>
<dbReference type="GO" id="GO:0000978">
    <property type="term" value="F:RNA polymerase II cis-regulatory region sequence-specific DNA binding"/>
    <property type="evidence" value="ECO:0007669"/>
    <property type="project" value="TreeGrafter"/>
</dbReference>
<keyword evidence="6" id="KW-0539">Nucleus</keyword>
<dbReference type="GeneID" id="113212595"/>
<dbReference type="Gene3D" id="4.10.280.10">
    <property type="entry name" value="Helix-loop-helix DNA-binding domain"/>
    <property type="match status" value="1"/>
</dbReference>
<evidence type="ECO:0000256" key="3">
    <source>
        <dbReference type="ARBA" id="ARBA00023015"/>
    </source>
</evidence>
<feature type="region of interest" description="Disordered" evidence="7">
    <location>
        <begin position="1"/>
        <end position="83"/>
    </location>
</feature>
<dbReference type="KEGG" id="foc:113212595"/>
<feature type="compositionally biased region" description="Low complexity" evidence="7">
    <location>
        <begin position="49"/>
        <end position="72"/>
    </location>
</feature>
<dbReference type="Gene3D" id="1.20.5.170">
    <property type="match status" value="1"/>
</dbReference>
<feature type="compositionally biased region" description="Pro residues" evidence="7">
    <location>
        <begin position="126"/>
        <end position="140"/>
    </location>
</feature>
<gene>
    <name evidence="10" type="primary">LOC113212595</name>
</gene>
<dbReference type="Proteomes" id="UP000504606">
    <property type="component" value="Unplaced"/>
</dbReference>
<feature type="compositionally biased region" description="Low complexity" evidence="7">
    <location>
        <begin position="255"/>
        <end position="277"/>
    </location>
</feature>
<reference evidence="10" key="1">
    <citation type="submission" date="2025-08" db="UniProtKB">
        <authorList>
            <consortium name="RefSeq"/>
        </authorList>
    </citation>
    <scope>IDENTIFICATION</scope>
    <source>
        <tissue evidence="10">Whole organism</tissue>
    </source>
</reference>
<feature type="compositionally biased region" description="Low complexity" evidence="7">
    <location>
        <begin position="14"/>
        <end position="26"/>
    </location>
</feature>
<keyword evidence="5" id="KW-0804">Transcription</keyword>
<evidence type="ECO:0000313" key="9">
    <source>
        <dbReference type="Proteomes" id="UP000504606"/>
    </source>
</evidence>
<feature type="compositionally biased region" description="Low complexity" evidence="7">
    <location>
        <begin position="166"/>
        <end position="198"/>
    </location>
</feature>
<dbReference type="PROSITE" id="PS50888">
    <property type="entry name" value="BHLH"/>
    <property type="match status" value="1"/>
</dbReference>
<sequence>MMTRGAPPHPPLPQQFYPQDPQLHVQPPLPPQPPPDPAAALSKNDLNGEQLFLLHQMQQLQQQEQEQQQQQEPRQEDLQQDLGDMIEKLILQGADSPRSIRVHVGIDEDLKMILDMDPSIVDMVPPVAPPAPPAPNPPQQTTPRASRLPPRGPPSFKHSSLPLRTQMKQQLMREQQMQQERLEQRMQLQQQQQQQQERQAAEPPRPPINIGVDVPQSVFQVQTVLENPTKYHVLERSKHQVRQYVQASLQQSQQGQQAAAEATPSATTAAGAAVAADADPRQGHPPNEDSGGQRSSAATPALSRLTGTLSEVLGAAEAVMGVRTLPPAREQSGANVSSTVSSSVCSAASAATSAPSVATSASEADVDVLDDFLSCDAATLEEKIKLADSAADLSLDLQDDTDSVYSLLGLRRPGSCPDMDLSLSDVPLSSVKQEPQHLSDAEINAIAKDRQKKDNHNMIERRRRFNINDRIKELGTLLPRTNDPYYEVVRDLRPNKGTILKSSVDYIKVLKHEVQRLKQSETRQKLLETQNRRLAHRVQELENLARSHGLQYSDCSWQSTPTSYLQDSSHLHKMPDVVTEAAITLSSAALDDLMEDDHPVTGDPMLSAHLSSPDGVSDPDDISVEDCLVGPDMDLGV</sequence>
<dbReference type="CDD" id="cd11397">
    <property type="entry name" value="bHLHzip_MITF_like"/>
    <property type="match status" value="1"/>
</dbReference>
<dbReference type="SMART" id="SM00353">
    <property type="entry name" value="HLH"/>
    <property type="match status" value="1"/>
</dbReference>
<dbReference type="SUPFAM" id="SSF47459">
    <property type="entry name" value="HLH, helix-loop-helix DNA-binding domain"/>
    <property type="match status" value="1"/>
</dbReference>
<dbReference type="GO" id="GO:0005634">
    <property type="term" value="C:nucleus"/>
    <property type="evidence" value="ECO:0007669"/>
    <property type="project" value="UniProtKB-SubCell"/>
</dbReference>
<dbReference type="InterPro" id="IPR036638">
    <property type="entry name" value="HLH_DNA-bd_sf"/>
</dbReference>
<comment type="subcellular location">
    <subcellularLocation>
        <location evidence="1">Nucleus</location>
    </subcellularLocation>
</comment>
<dbReference type="RefSeq" id="XP_052122077.1">
    <property type="nucleotide sequence ID" value="XM_052266117.1"/>
</dbReference>
<dbReference type="Pfam" id="PF15951">
    <property type="entry name" value="MITF_TFEB_C_3_N"/>
    <property type="match status" value="1"/>
</dbReference>
<dbReference type="PANTHER" id="PTHR45776">
    <property type="entry name" value="MIP04163P"/>
    <property type="match status" value="1"/>
</dbReference>
<keyword evidence="3" id="KW-0805">Transcription regulation</keyword>
<evidence type="ECO:0000313" key="10">
    <source>
        <dbReference type="RefSeq" id="XP_052122077.1"/>
    </source>
</evidence>
<feature type="region of interest" description="Disordered" evidence="7">
    <location>
        <begin position="123"/>
        <end position="212"/>
    </location>
</feature>
<keyword evidence="9" id="KW-1185">Reference proteome</keyword>
<evidence type="ECO:0000256" key="6">
    <source>
        <dbReference type="ARBA" id="ARBA00023242"/>
    </source>
</evidence>
<evidence type="ECO:0000256" key="4">
    <source>
        <dbReference type="ARBA" id="ARBA00023125"/>
    </source>
</evidence>
<feature type="region of interest" description="Disordered" evidence="7">
    <location>
        <begin position="255"/>
        <end position="299"/>
    </location>
</feature>
<dbReference type="OrthoDB" id="6242697at2759"/>
<feature type="compositionally biased region" description="Pro residues" evidence="7">
    <location>
        <begin position="27"/>
        <end position="37"/>
    </location>
</feature>
<dbReference type="AlphaFoldDB" id="A0A9C6U1T8"/>
<evidence type="ECO:0000256" key="7">
    <source>
        <dbReference type="SAM" id="MobiDB-lite"/>
    </source>
</evidence>
<protein>
    <submittedName>
        <fullName evidence="10">Microphthalmia-associated transcription factor</fullName>
    </submittedName>
</protein>
<evidence type="ECO:0000256" key="2">
    <source>
        <dbReference type="ARBA" id="ARBA00008289"/>
    </source>
</evidence>
<evidence type="ECO:0000259" key="8">
    <source>
        <dbReference type="PROSITE" id="PS50888"/>
    </source>
</evidence>
<accession>A0A9C6U1T8</accession>
<dbReference type="PANTHER" id="PTHR45776:SF2">
    <property type="entry name" value="MIP04163P"/>
    <property type="match status" value="1"/>
</dbReference>
<dbReference type="InterPro" id="IPR011598">
    <property type="entry name" value="bHLH_dom"/>
</dbReference>
<name>A0A9C6U1T8_FRAOC</name>
<comment type="similarity">
    <text evidence="2">Belongs to the MiT/TFE family.</text>
</comment>
<dbReference type="GO" id="GO:0000981">
    <property type="term" value="F:DNA-binding transcription factor activity, RNA polymerase II-specific"/>
    <property type="evidence" value="ECO:0007669"/>
    <property type="project" value="TreeGrafter"/>
</dbReference>
<dbReference type="InterPro" id="IPR031867">
    <property type="entry name" value="MiT/TFE_N"/>
</dbReference>
<feature type="region of interest" description="Disordered" evidence="7">
    <location>
        <begin position="594"/>
        <end position="622"/>
    </location>
</feature>
<evidence type="ECO:0000256" key="5">
    <source>
        <dbReference type="ARBA" id="ARBA00023163"/>
    </source>
</evidence>